<dbReference type="Proteomes" id="UP000001514">
    <property type="component" value="Unassembled WGS sequence"/>
</dbReference>
<proteinExistence type="inferred from homology"/>
<dbReference type="GO" id="GO:0009706">
    <property type="term" value="C:chloroplast inner membrane"/>
    <property type="evidence" value="ECO:0000318"/>
    <property type="project" value="GO_Central"/>
</dbReference>
<evidence type="ECO:0000256" key="5">
    <source>
        <dbReference type="ARBA" id="ARBA00023136"/>
    </source>
</evidence>
<feature type="transmembrane region" description="Helical" evidence="6">
    <location>
        <begin position="51"/>
        <end position="69"/>
    </location>
</feature>
<keyword evidence="4 6" id="KW-1133">Transmembrane helix</keyword>
<comment type="similarity">
    <text evidence="2">Belongs to the TMEM14 family.</text>
</comment>
<dbReference type="OrthoDB" id="5620at2759"/>
<evidence type="ECO:0000313" key="9">
    <source>
        <dbReference type="Proteomes" id="UP000001514"/>
    </source>
</evidence>
<keyword evidence="3 6" id="KW-0812">Transmembrane</keyword>
<evidence type="ECO:0000256" key="4">
    <source>
        <dbReference type="ARBA" id="ARBA00022989"/>
    </source>
</evidence>
<keyword evidence="9" id="KW-1185">Reference proteome</keyword>
<evidence type="ECO:0000256" key="3">
    <source>
        <dbReference type="ARBA" id="ARBA00022692"/>
    </source>
</evidence>
<feature type="transmembrane region" description="Helical" evidence="6">
    <location>
        <begin position="29"/>
        <end position="45"/>
    </location>
</feature>
<dbReference type="Gramene" id="EFJ14481">
    <property type="protein sequence ID" value="EFJ14481"/>
    <property type="gene ID" value="SELMODRAFT_120111"/>
</dbReference>
<sequence>MLLSQRLTLAYAAIVGVGGIIGYLKRRSAMSLVSGIVSSCLLVYVHTQLPVNPVVASSLGLGVSALLLVAMGNRFQKTGKLFPAGIVALLSFIMTGGYLHGIIHTRSHATYT</sequence>
<evidence type="ECO:0000313" key="7">
    <source>
        <dbReference type="EMBL" id="EFJ14481.1"/>
    </source>
</evidence>
<dbReference type="PANTHER" id="PTHR12668">
    <property type="entry name" value="TRANSMEMBRANE PROTEIN 14, 15"/>
    <property type="match status" value="1"/>
</dbReference>
<evidence type="ECO:0000256" key="6">
    <source>
        <dbReference type="SAM" id="Phobius"/>
    </source>
</evidence>
<dbReference type="PANTHER" id="PTHR12668:SF37">
    <property type="entry name" value="PROTEIN FATTY ACID EXPORT 2, CHLOROPLASTIC"/>
    <property type="match status" value="1"/>
</dbReference>
<dbReference type="Gene3D" id="1.10.10.1740">
    <property type="entry name" value="Transmembrane protein 14-like"/>
    <property type="match status" value="1"/>
</dbReference>
<dbReference type="KEGG" id="smo:SELMODRAFT_120111"/>
<dbReference type="HOGENOM" id="CLU_096652_5_2_1"/>
<feature type="transmembrane region" description="Helical" evidence="6">
    <location>
        <begin position="81"/>
        <end position="103"/>
    </location>
</feature>
<protein>
    <recommendedName>
        <fullName evidence="10">Transmembrane protein 14C</fullName>
    </recommendedName>
</protein>
<organism evidence="9">
    <name type="scientific">Selaginella moellendorffii</name>
    <name type="common">Spikemoss</name>
    <dbReference type="NCBI Taxonomy" id="88036"/>
    <lineage>
        <taxon>Eukaryota</taxon>
        <taxon>Viridiplantae</taxon>
        <taxon>Streptophyta</taxon>
        <taxon>Embryophyta</taxon>
        <taxon>Tracheophyta</taxon>
        <taxon>Lycopodiopsida</taxon>
        <taxon>Selaginellales</taxon>
        <taxon>Selaginellaceae</taxon>
        <taxon>Selaginella</taxon>
    </lineage>
</organism>
<feature type="transmembrane region" description="Helical" evidence="6">
    <location>
        <begin position="6"/>
        <end position="24"/>
    </location>
</feature>
<evidence type="ECO:0000256" key="1">
    <source>
        <dbReference type="ARBA" id="ARBA00004370"/>
    </source>
</evidence>
<dbReference type="AlphaFoldDB" id="D8R330"/>
<gene>
    <name evidence="7" type="ORF">SELMODRAFT_120111</name>
    <name evidence="8" type="ORF">SELMODRAFT_84071</name>
</gene>
<dbReference type="InterPro" id="IPR005349">
    <property type="entry name" value="TMEM14"/>
</dbReference>
<dbReference type="EMBL" id="GL377627">
    <property type="protein sequence ID" value="EFJ14481.1"/>
    <property type="molecule type" value="Genomic_DNA"/>
</dbReference>
<evidence type="ECO:0000256" key="2">
    <source>
        <dbReference type="ARBA" id="ARBA00007590"/>
    </source>
</evidence>
<accession>D8R330</accession>
<reference evidence="8 9" key="1">
    <citation type="journal article" date="2011" name="Science">
        <title>The Selaginella genome identifies genetic changes associated with the evolution of vascular plants.</title>
        <authorList>
            <person name="Banks J.A."/>
            <person name="Nishiyama T."/>
            <person name="Hasebe M."/>
            <person name="Bowman J.L."/>
            <person name="Gribskov M."/>
            <person name="dePamphilis C."/>
            <person name="Albert V.A."/>
            <person name="Aono N."/>
            <person name="Aoyama T."/>
            <person name="Ambrose B.A."/>
            <person name="Ashton N.W."/>
            <person name="Axtell M.J."/>
            <person name="Barker E."/>
            <person name="Barker M.S."/>
            <person name="Bennetzen J.L."/>
            <person name="Bonawitz N.D."/>
            <person name="Chapple C."/>
            <person name="Cheng C."/>
            <person name="Correa L.G."/>
            <person name="Dacre M."/>
            <person name="DeBarry J."/>
            <person name="Dreyer I."/>
            <person name="Elias M."/>
            <person name="Engstrom E.M."/>
            <person name="Estelle M."/>
            <person name="Feng L."/>
            <person name="Finet C."/>
            <person name="Floyd S.K."/>
            <person name="Frommer W.B."/>
            <person name="Fujita T."/>
            <person name="Gramzow L."/>
            <person name="Gutensohn M."/>
            <person name="Harholt J."/>
            <person name="Hattori M."/>
            <person name="Heyl A."/>
            <person name="Hirai T."/>
            <person name="Hiwatashi Y."/>
            <person name="Ishikawa M."/>
            <person name="Iwata M."/>
            <person name="Karol K.G."/>
            <person name="Koehler B."/>
            <person name="Kolukisaoglu U."/>
            <person name="Kubo M."/>
            <person name="Kurata T."/>
            <person name="Lalonde S."/>
            <person name="Li K."/>
            <person name="Li Y."/>
            <person name="Litt A."/>
            <person name="Lyons E."/>
            <person name="Manning G."/>
            <person name="Maruyama T."/>
            <person name="Michael T.P."/>
            <person name="Mikami K."/>
            <person name="Miyazaki S."/>
            <person name="Morinaga S."/>
            <person name="Murata T."/>
            <person name="Mueller-Roeber B."/>
            <person name="Nelson D.R."/>
            <person name="Obara M."/>
            <person name="Oguri Y."/>
            <person name="Olmstead R.G."/>
            <person name="Onodera N."/>
            <person name="Petersen B.L."/>
            <person name="Pils B."/>
            <person name="Prigge M."/>
            <person name="Rensing S.A."/>
            <person name="Riano-Pachon D.M."/>
            <person name="Roberts A.W."/>
            <person name="Sato Y."/>
            <person name="Scheller H.V."/>
            <person name="Schulz B."/>
            <person name="Schulz C."/>
            <person name="Shakirov E.V."/>
            <person name="Shibagaki N."/>
            <person name="Shinohara N."/>
            <person name="Shippen D.E."/>
            <person name="Soerensen I."/>
            <person name="Sotooka R."/>
            <person name="Sugimoto N."/>
            <person name="Sugita M."/>
            <person name="Sumikawa N."/>
            <person name="Tanurdzic M."/>
            <person name="Theissen G."/>
            <person name="Ulvskov P."/>
            <person name="Wakazuki S."/>
            <person name="Weng J.K."/>
            <person name="Willats W.W."/>
            <person name="Wipf D."/>
            <person name="Wolf P.G."/>
            <person name="Yang L."/>
            <person name="Zimmer A.D."/>
            <person name="Zhu Q."/>
            <person name="Mitros T."/>
            <person name="Hellsten U."/>
            <person name="Loque D."/>
            <person name="Otillar R."/>
            <person name="Salamov A."/>
            <person name="Schmutz J."/>
            <person name="Shapiro H."/>
            <person name="Lindquist E."/>
            <person name="Lucas S."/>
            <person name="Rokhsar D."/>
            <person name="Grigoriev I.V."/>
        </authorList>
    </citation>
    <scope>NUCLEOTIDE SEQUENCE [LARGE SCALE GENOMIC DNA]</scope>
</reference>
<dbReference type="eggNOG" id="KOG4267">
    <property type="taxonomic scope" value="Eukaryota"/>
</dbReference>
<dbReference type="GO" id="GO:0015245">
    <property type="term" value="F:fatty acid transmembrane transporter activity"/>
    <property type="evidence" value="ECO:0000318"/>
    <property type="project" value="GO_Central"/>
</dbReference>
<dbReference type="FunCoup" id="D8R330">
    <property type="interactions" value="1742"/>
</dbReference>
<dbReference type="GO" id="GO:0015908">
    <property type="term" value="P:fatty acid transport"/>
    <property type="evidence" value="ECO:0000318"/>
    <property type="project" value="GO_Central"/>
</dbReference>
<dbReference type="Pfam" id="PF03647">
    <property type="entry name" value="Tmemb_14"/>
    <property type="match status" value="1"/>
</dbReference>
<comment type="subcellular location">
    <subcellularLocation>
        <location evidence="1">Membrane</location>
    </subcellularLocation>
</comment>
<dbReference type="InterPro" id="IPR044890">
    <property type="entry name" value="TMEM14_sf"/>
</dbReference>
<dbReference type="KEGG" id="smo:SELMODRAFT_84071"/>
<dbReference type="Gramene" id="EFJ33207">
    <property type="protein sequence ID" value="EFJ33207"/>
    <property type="gene ID" value="SELMODRAFT_84071"/>
</dbReference>
<evidence type="ECO:0008006" key="10">
    <source>
        <dbReference type="Google" id="ProtNLM"/>
    </source>
</evidence>
<dbReference type="EMBL" id="GL377571">
    <property type="protein sequence ID" value="EFJ33207.1"/>
    <property type="molecule type" value="Genomic_DNA"/>
</dbReference>
<dbReference type="OMA" id="HGVITET"/>
<evidence type="ECO:0000313" key="8">
    <source>
        <dbReference type="EMBL" id="EFJ33207.1"/>
    </source>
</evidence>
<keyword evidence="5 6" id="KW-0472">Membrane</keyword>
<name>D8R330_SELML</name>
<dbReference type="InParanoid" id="D8R330"/>